<gene>
    <name evidence="3" type="ORF">ACFQFQ_27785</name>
</gene>
<evidence type="ECO:0000313" key="3">
    <source>
        <dbReference type="EMBL" id="MFC6762484.1"/>
    </source>
</evidence>
<proteinExistence type="predicted"/>
<keyword evidence="4" id="KW-1185">Reference proteome</keyword>
<dbReference type="Pfam" id="PF23544">
    <property type="entry name" value="AtuA_ferredoxin"/>
    <property type="match status" value="1"/>
</dbReference>
<organism evidence="3 4">
    <name type="scientific">Sulfitobacter porphyrae</name>
    <dbReference type="NCBI Taxonomy" id="1246864"/>
    <lineage>
        <taxon>Bacteria</taxon>
        <taxon>Pseudomonadati</taxon>
        <taxon>Pseudomonadota</taxon>
        <taxon>Alphaproteobacteria</taxon>
        <taxon>Rhodobacterales</taxon>
        <taxon>Roseobacteraceae</taxon>
        <taxon>Sulfitobacter</taxon>
    </lineage>
</organism>
<protein>
    <submittedName>
        <fullName evidence="3">Acyclic terpene utilization AtuA family protein</fullName>
    </submittedName>
</protein>
<name>A0ABW2B9S3_9RHOB</name>
<dbReference type="Proteomes" id="UP001596353">
    <property type="component" value="Unassembled WGS sequence"/>
</dbReference>
<reference evidence="4" key="1">
    <citation type="journal article" date="2019" name="Int. J. Syst. Evol. Microbiol.">
        <title>The Global Catalogue of Microorganisms (GCM) 10K type strain sequencing project: providing services to taxonomists for standard genome sequencing and annotation.</title>
        <authorList>
            <consortium name="The Broad Institute Genomics Platform"/>
            <consortium name="The Broad Institute Genome Sequencing Center for Infectious Disease"/>
            <person name="Wu L."/>
            <person name="Ma J."/>
        </authorList>
    </citation>
    <scope>NUCLEOTIDE SEQUENCE [LARGE SCALE GENOMIC DNA]</scope>
    <source>
        <strain evidence="4">CCUG 66188</strain>
    </source>
</reference>
<dbReference type="InterPro" id="IPR056362">
    <property type="entry name" value="AtuA-like_ferredoxin_dom"/>
</dbReference>
<dbReference type="PANTHER" id="PTHR47708">
    <property type="match status" value="1"/>
</dbReference>
<dbReference type="InterPro" id="IPR010839">
    <property type="entry name" value="AtuA_N"/>
</dbReference>
<sequence length="370" mass="39430">MSRRWHGGVQQGCGDRGQISTGSLAEQILYEIGDPQAYAMPEVTCDFSNVQLEVLAEDQVRVWGARGHPPSGKYKVFALIDDGWQGIFSGVTTGRNAAEMAQKTGEAILSRCQTLLRDRNLGNWTAAASEVIGAGASYGAHRPMNMDTREAVFRVVMYHADRAGAELLTRVAGASLASMAPGTSNRLGAPVVSRKMRMSAFLMDAARVPARITAAGETVSLPPVLPSAPFRREMLAPNAPLPKAGDTADTAEVSLSTLAWMRSGDKGDKVNIGVIARDPDFVPHINAGLTEEAVATWFAHILADPSNPKVRKYELPGLHAFNFLIDEALDGGVVASLRFDAMGRGLAHQLADFPVLVPTALAAAMQGNTP</sequence>
<comment type="caution">
    <text evidence="3">The sequence shown here is derived from an EMBL/GenBank/DDBJ whole genome shotgun (WGS) entry which is preliminary data.</text>
</comment>
<dbReference type="Pfam" id="PF07287">
    <property type="entry name" value="AtuA"/>
    <property type="match status" value="1"/>
</dbReference>
<feature type="domain" description="AtuA-like ferredoxin-fold" evidence="2">
    <location>
        <begin position="254"/>
        <end position="355"/>
    </location>
</feature>
<dbReference type="PANTHER" id="PTHR47708:SF2">
    <property type="entry name" value="SI:CH73-132F6.5"/>
    <property type="match status" value="1"/>
</dbReference>
<evidence type="ECO:0000259" key="2">
    <source>
        <dbReference type="Pfam" id="PF23544"/>
    </source>
</evidence>
<accession>A0ABW2B9S3</accession>
<evidence type="ECO:0000313" key="4">
    <source>
        <dbReference type="Proteomes" id="UP001596353"/>
    </source>
</evidence>
<feature type="domain" description="Acyclic terpene utilisation N-terminal" evidence="1">
    <location>
        <begin position="14"/>
        <end position="212"/>
    </location>
</feature>
<evidence type="ECO:0000259" key="1">
    <source>
        <dbReference type="Pfam" id="PF07287"/>
    </source>
</evidence>
<dbReference type="EMBL" id="JBHSWG010000004">
    <property type="protein sequence ID" value="MFC6762484.1"/>
    <property type="molecule type" value="Genomic_DNA"/>
</dbReference>